<feature type="non-terminal residue" evidence="2">
    <location>
        <position position="1"/>
    </location>
</feature>
<keyword evidence="3" id="KW-1185">Reference proteome</keyword>
<name>A0A2J6T8B6_9HELO</name>
<reference evidence="2 3" key="1">
    <citation type="submission" date="2016-04" db="EMBL/GenBank/DDBJ databases">
        <title>A degradative enzymes factory behind the ericoid mycorrhizal symbiosis.</title>
        <authorList>
            <consortium name="DOE Joint Genome Institute"/>
            <person name="Martino E."/>
            <person name="Morin E."/>
            <person name="Grelet G."/>
            <person name="Kuo A."/>
            <person name="Kohler A."/>
            <person name="Daghino S."/>
            <person name="Barry K."/>
            <person name="Choi C."/>
            <person name="Cichocki N."/>
            <person name="Clum A."/>
            <person name="Copeland A."/>
            <person name="Hainaut M."/>
            <person name="Haridas S."/>
            <person name="Labutti K."/>
            <person name="Lindquist E."/>
            <person name="Lipzen A."/>
            <person name="Khouja H.-R."/>
            <person name="Murat C."/>
            <person name="Ohm R."/>
            <person name="Olson A."/>
            <person name="Spatafora J."/>
            <person name="Veneault-Fourrey C."/>
            <person name="Henrissat B."/>
            <person name="Grigoriev I."/>
            <person name="Martin F."/>
            <person name="Perotto S."/>
        </authorList>
    </citation>
    <scope>NUCLEOTIDE SEQUENCE [LARGE SCALE GENOMIC DNA]</scope>
    <source>
        <strain evidence="2 3">E</strain>
    </source>
</reference>
<sequence>PPKAGKKAAPAPFPQSKAGAGSKKAPKVRSSTPSFYKFANADVIRTLSSRRRPVTSASAKTSNPDETSRAW</sequence>
<feature type="compositionally biased region" description="Polar residues" evidence="1">
    <location>
        <begin position="55"/>
        <end position="65"/>
    </location>
</feature>
<dbReference type="GeneID" id="36588526"/>
<dbReference type="OrthoDB" id="29563at2759"/>
<dbReference type="InParanoid" id="A0A2J6T8B6"/>
<dbReference type="AlphaFoldDB" id="A0A2J6T8B6"/>
<proteinExistence type="predicted"/>
<evidence type="ECO:0000256" key="1">
    <source>
        <dbReference type="SAM" id="MobiDB-lite"/>
    </source>
</evidence>
<dbReference type="RefSeq" id="XP_024736097.1">
    <property type="nucleotide sequence ID" value="XM_024880449.1"/>
</dbReference>
<evidence type="ECO:0000313" key="2">
    <source>
        <dbReference type="EMBL" id="PMD59193.1"/>
    </source>
</evidence>
<evidence type="ECO:0000313" key="3">
    <source>
        <dbReference type="Proteomes" id="UP000235371"/>
    </source>
</evidence>
<dbReference type="EMBL" id="KZ613817">
    <property type="protein sequence ID" value="PMD59193.1"/>
    <property type="molecule type" value="Genomic_DNA"/>
</dbReference>
<organism evidence="2 3">
    <name type="scientific">Hyaloscypha bicolor E</name>
    <dbReference type="NCBI Taxonomy" id="1095630"/>
    <lineage>
        <taxon>Eukaryota</taxon>
        <taxon>Fungi</taxon>
        <taxon>Dikarya</taxon>
        <taxon>Ascomycota</taxon>
        <taxon>Pezizomycotina</taxon>
        <taxon>Leotiomycetes</taxon>
        <taxon>Helotiales</taxon>
        <taxon>Hyaloscyphaceae</taxon>
        <taxon>Hyaloscypha</taxon>
        <taxon>Hyaloscypha bicolor</taxon>
    </lineage>
</organism>
<accession>A0A2J6T8B6</accession>
<protein>
    <submittedName>
        <fullName evidence="2">Uncharacterized protein</fullName>
    </submittedName>
</protein>
<feature type="region of interest" description="Disordered" evidence="1">
    <location>
        <begin position="1"/>
        <end position="34"/>
    </location>
</feature>
<gene>
    <name evidence="2" type="ORF">K444DRAFT_613984</name>
</gene>
<dbReference type="Proteomes" id="UP000235371">
    <property type="component" value="Unassembled WGS sequence"/>
</dbReference>
<feature type="region of interest" description="Disordered" evidence="1">
    <location>
        <begin position="46"/>
        <end position="71"/>
    </location>
</feature>